<sequence length="115" mass="12710">MSKYPSQTQDKFTVRFPDGMRDEIAKIAEENGRSMNSEIIEMLKFSIGFKKDSGSTGFGIAIPSSVTHTILSRNPSEEKTTTLALLKEAALSLQKIENLLKISNSDDEESNKKAP</sequence>
<dbReference type="EMBL" id="AP028978">
    <property type="protein sequence ID" value="BET96555.1"/>
    <property type="molecule type" value="Genomic_DNA"/>
</dbReference>
<accession>A0ABN7C2E5</accession>
<keyword evidence="3" id="KW-1185">Reference proteome</keyword>
<name>A0ABN7C2E5_9GAMM</name>
<dbReference type="Proteomes" id="UP001529514">
    <property type="component" value="Chromosome"/>
</dbReference>
<dbReference type="Pfam" id="PF03869">
    <property type="entry name" value="Arc"/>
    <property type="match status" value="1"/>
</dbReference>
<dbReference type="InterPro" id="IPR005569">
    <property type="entry name" value="Arc_DNA-bd_dom"/>
</dbReference>
<organism evidence="2 3">
    <name type="scientific">Xenorhabdus taiwanensis</name>
    <dbReference type="NCBI Taxonomy" id="3085177"/>
    <lineage>
        <taxon>Bacteria</taxon>
        <taxon>Pseudomonadati</taxon>
        <taxon>Pseudomonadota</taxon>
        <taxon>Gammaproteobacteria</taxon>
        <taxon>Enterobacterales</taxon>
        <taxon>Morganellaceae</taxon>
        <taxon>Xenorhabdus</taxon>
    </lineage>
</organism>
<dbReference type="InterPro" id="IPR013321">
    <property type="entry name" value="Arc_rbn_hlx_hlx"/>
</dbReference>
<evidence type="ECO:0000259" key="1">
    <source>
        <dbReference type="Pfam" id="PF03869"/>
    </source>
</evidence>
<dbReference type="Gene3D" id="1.10.1220.10">
    <property type="entry name" value="Met repressor-like"/>
    <property type="match status" value="1"/>
</dbReference>
<proteinExistence type="predicted"/>
<feature type="domain" description="Arc-like DNA binding" evidence="1">
    <location>
        <begin position="7"/>
        <end position="46"/>
    </location>
</feature>
<dbReference type="RefSeq" id="WP_374053315.1">
    <property type="nucleotide sequence ID" value="NZ_AP028978.1"/>
</dbReference>
<protein>
    <recommendedName>
        <fullName evidence="1">Arc-like DNA binding domain-containing protein</fullName>
    </recommendedName>
</protein>
<dbReference type="SUPFAM" id="SSF47598">
    <property type="entry name" value="Ribbon-helix-helix"/>
    <property type="match status" value="1"/>
</dbReference>
<reference evidence="2 3" key="1">
    <citation type="submission" date="2023-10" db="EMBL/GenBank/DDBJ databases">
        <title>Xenorhabdus taiwanensis sp. nov., a symbiotic bacterium associated with the entomopathogenic nematode Steinernema taiwanensis.</title>
        <authorList>
            <person name="Tseng C.T."/>
            <person name="Shu H.Y."/>
            <person name="Chen M.H."/>
            <person name="Fang Y.J."/>
            <person name="Wu T.L."/>
            <person name="Lin Y.C."/>
            <person name="Huang C.J."/>
        </authorList>
    </citation>
    <scope>NUCLEOTIDE SEQUENCE [LARGE SCALE GENOMIC DNA]</scope>
    <source>
        <strain evidence="2 3">TCT-1</strain>
    </source>
</reference>
<evidence type="ECO:0000313" key="2">
    <source>
        <dbReference type="EMBL" id="BET96555.1"/>
    </source>
</evidence>
<gene>
    <name evidence="2" type="ORF">TCT1_14760</name>
</gene>
<dbReference type="InterPro" id="IPR010985">
    <property type="entry name" value="Ribbon_hlx_hlx"/>
</dbReference>
<evidence type="ECO:0000313" key="3">
    <source>
        <dbReference type="Proteomes" id="UP001529514"/>
    </source>
</evidence>